<evidence type="ECO:0000313" key="3">
    <source>
        <dbReference type="Proteomes" id="UP000789524"/>
    </source>
</evidence>
<comment type="caution">
    <text evidence="2">The sequence shown here is derived from an EMBL/GenBank/DDBJ whole genome shotgun (WGS) entry which is preliminary data.</text>
</comment>
<keyword evidence="3" id="KW-1185">Reference proteome</keyword>
<sequence length="79" mass="8464">MKFLSTLLVGIFVMLQMGNIAAEDGIYCDELSCQSTCTQICLSATCTGTCINDVCYCSCIPRAGSSAKKPQQRDAKKQG</sequence>
<organism evidence="2 3">
    <name type="scientific">Danaus chrysippus</name>
    <name type="common">African queen</name>
    <dbReference type="NCBI Taxonomy" id="151541"/>
    <lineage>
        <taxon>Eukaryota</taxon>
        <taxon>Metazoa</taxon>
        <taxon>Ecdysozoa</taxon>
        <taxon>Arthropoda</taxon>
        <taxon>Hexapoda</taxon>
        <taxon>Insecta</taxon>
        <taxon>Pterygota</taxon>
        <taxon>Neoptera</taxon>
        <taxon>Endopterygota</taxon>
        <taxon>Lepidoptera</taxon>
        <taxon>Glossata</taxon>
        <taxon>Ditrysia</taxon>
        <taxon>Papilionoidea</taxon>
        <taxon>Nymphalidae</taxon>
        <taxon>Danainae</taxon>
        <taxon>Danaini</taxon>
        <taxon>Danaina</taxon>
        <taxon>Danaus</taxon>
        <taxon>Anosia</taxon>
    </lineage>
</organism>
<feature type="chain" id="PRO_5035298400" evidence="1">
    <location>
        <begin position="23"/>
        <end position="79"/>
    </location>
</feature>
<gene>
    <name evidence="2" type="ORF">DCHRY22_LOCUS1380</name>
</gene>
<reference evidence="2" key="1">
    <citation type="submission" date="2021-09" db="EMBL/GenBank/DDBJ databases">
        <authorList>
            <person name="Martin H S."/>
        </authorList>
    </citation>
    <scope>NUCLEOTIDE SEQUENCE</scope>
</reference>
<name>A0A8J2QDK4_9NEOP</name>
<protein>
    <submittedName>
        <fullName evidence="2">(African queen) hypothetical protein</fullName>
    </submittedName>
</protein>
<keyword evidence="1" id="KW-0732">Signal</keyword>
<proteinExistence type="predicted"/>
<accession>A0A8J2QDK4</accession>
<dbReference type="AlphaFoldDB" id="A0A8J2QDK4"/>
<evidence type="ECO:0000256" key="1">
    <source>
        <dbReference type="SAM" id="SignalP"/>
    </source>
</evidence>
<dbReference type="EMBL" id="CAKASE010000044">
    <property type="protein sequence ID" value="CAG9559531.1"/>
    <property type="molecule type" value="Genomic_DNA"/>
</dbReference>
<evidence type="ECO:0000313" key="2">
    <source>
        <dbReference type="EMBL" id="CAG9559531.1"/>
    </source>
</evidence>
<feature type="signal peptide" evidence="1">
    <location>
        <begin position="1"/>
        <end position="22"/>
    </location>
</feature>
<dbReference type="Proteomes" id="UP000789524">
    <property type="component" value="Unassembled WGS sequence"/>
</dbReference>